<organism evidence="2 3">
    <name type="scientific">Thalassotalea piscium</name>
    <dbReference type="NCBI Taxonomy" id="1230533"/>
    <lineage>
        <taxon>Bacteria</taxon>
        <taxon>Pseudomonadati</taxon>
        <taxon>Pseudomonadota</taxon>
        <taxon>Gammaproteobacteria</taxon>
        <taxon>Alteromonadales</taxon>
        <taxon>Colwelliaceae</taxon>
        <taxon>Thalassotalea</taxon>
    </lineage>
</organism>
<keyword evidence="1" id="KW-0472">Membrane</keyword>
<evidence type="ECO:0000313" key="3">
    <source>
        <dbReference type="Proteomes" id="UP000537141"/>
    </source>
</evidence>
<gene>
    <name evidence="2" type="ORF">HNQ55_001577</name>
</gene>
<proteinExistence type="predicted"/>
<dbReference type="AlphaFoldDB" id="A0A7X0NGK8"/>
<keyword evidence="3" id="KW-1185">Reference proteome</keyword>
<sequence>MKKIFDKRYVANIANSYELNIQANIWSLKYTLFICFLYSTGLIDWLSFSILLGISVTINIFMIKDVKRHIKEYRKQYYLWEQRYEY</sequence>
<feature type="transmembrane region" description="Helical" evidence="1">
    <location>
        <begin position="45"/>
        <end position="63"/>
    </location>
</feature>
<dbReference type="EMBL" id="JACHHU010000010">
    <property type="protein sequence ID" value="MBB6543070.1"/>
    <property type="molecule type" value="Genomic_DNA"/>
</dbReference>
<reference evidence="2 3" key="1">
    <citation type="submission" date="2020-08" db="EMBL/GenBank/DDBJ databases">
        <title>Genomic Encyclopedia of Type Strains, Phase IV (KMG-IV): sequencing the most valuable type-strain genomes for metagenomic binning, comparative biology and taxonomic classification.</title>
        <authorList>
            <person name="Goeker M."/>
        </authorList>
    </citation>
    <scope>NUCLEOTIDE SEQUENCE [LARGE SCALE GENOMIC DNA]</scope>
    <source>
        <strain evidence="2 3">DSM 26287</strain>
    </source>
</reference>
<evidence type="ECO:0000256" key="1">
    <source>
        <dbReference type="SAM" id="Phobius"/>
    </source>
</evidence>
<accession>A0A7X0NGK8</accession>
<name>A0A7X0NGK8_9GAMM</name>
<dbReference type="Proteomes" id="UP000537141">
    <property type="component" value="Unassembled WGS sequence"/>
</dbReference>
<comment type="caution">
    <text evidence="2">The sequence shown here is derived from an EMBL/GenBank/DDBJ whole genome shotgun (WGS) entry which is preliminary data.</text>
</comment>
<keyword evidence="1" id="KW-1133">Transmembrane helix</keyword>
<keyword evidence="1" id="KW-0812">Transmembrane</keyword>
<protein>
    <submittedName>
        <fullName evidence="2">Uncharacterized protein</fullName>
    </submittedName>
</protein>
<evidence type="ECO:0000313" key="2">
    <source>
        <dbReference type="EMBL" id="MBB6543070.1"/>
    </source>
</evidence>